<comment type="caution">
    <text evidence="13">The sequence shown here is derived from an EMBL/GenBank/DDBJ whole genome shotgun (WGS) entry which is preliminary data.</text>
</comment>
<dbReference type="GO" id="GO:0009037">
    <property type="term" value="F:tyrosine-based site-specific recombinase activity"/>
    <property type="evidence" value="ECO:0007669"/>
    <property type="project" value="UniProtKB-UniRule"/>
</dbReference>
<evidence type="ECO:0000259" key="12">
    <source>
        <dbReference type="PROSITE" id="PS51900"/>
    </source>
</evidence>
<keyword evidence="8 9" id="KW-0131">Cell cycle</keyword>
<evidence type="ECO:0000256" key="5">
    <source>
        <dbReference type="ARBA" id="ARBA00022908"/>
    </source>
</evidence>
<feature type="active site" evidence="9">
    <location>
        <position position="200"/>
    </location>
</feature>
<feature type="compositionally biased region" description="Basic and acidic residues" evidence="10">
    <location>
        <begin position="62"/>
        <end position="84"/>
    </location>
</feature>
<evidence type="ECO:0000256" key="1">
    <source>
        <dbReference type="ARBA" id="ARBA00004496"/>
    </source>
</evidence>
<feature type="region of interest" description="Disordered" evidence="10">
    <location>
        <begin position="40"/>
        <end position="90"/>
    </location>
</feature>
<evidence type="ECO:0000256" key="3">
    <source>
        <dbReference type="ARBA" id="ARBA00022618"/>
    </source>
</evidence>
<keyword evidence="14" id="KW-1185">Reference proteome</keyword>
<dbReference type="CDD" id="cd00798">
    <property type="entry name" value="INT_XerDC_C"/>
    <property type="match status" value="1"/>
</dbReference>
<comment type="subcellular location">
    <subcellularLocation>
        <location evidence="1 9">Cytoplasm</location>
    </subcellularLocation>
</comment>
<dbReference type="InterPro" id="IPR013762">
    <property type="entry name" value="Integrase-like_cat_sf"/>
</dbReference>
<dbReference type="HAMAP" id="MF_01808">
    <property type="entry name" value="Recomb_XerC_XerD"/>
    <property type="match status" value="1"/>
</dbReference>
<keyword evidence="5 9" id="KW-0229">DNA integration</keyword>
<dbReference type="PROSITE" id="PS51898">
    <property type="entry name" value="TYR_RECOMBINASE"/>
    <property type="match status" value="1"/>
</dbReference>
<dbReference type="InterPro" id="IPR044068">
    <property type="entry name" value="CB"/>
</dbReference>
<sequence length="384" mass="40842">MRLDEAIEGFLNAVRFEYGYSEHTLRSYGRDLREFAEHAAATRAGSPTRAGRNPGTKPATDSQRDPGTDAERVPGTGSEKERGTDPGAGADAMTVAECDIEVMRGWLWARQQRGLAPSTIARGVATLKSFGSWLERTGAVPGNPASRLRSPKAPRSLPRVLGDEQVARILDRAAARAESGDPEQLRDHAVLELLYAAALRVSELCGLPLTGFDRRERTVRVLGKGGKERVVPIGAPAARAIEAYLERGRPALAARTAAEDRPSGPVGSAGDPLEGSAGEPRGAAGAQTGPGVSDRLFLGVRGGALSTRTVYRVVARELEQEPGGGPRGPHTLRHSTATHLLNGGADLRIVQEMLGHASLGSTQIYTHVSTERLAEAYRQAHPRA</sequence>
<keyword evidence="2 9" id="KW-0963">Cytoplasm</keyword>
<dbReference type="GO" id="GO:0006313">
    <property type="term" value="P:DNA transposition"/>
    <property type="evidence" value="ECO:0007669"/>
    <property type="project" value="UniProtKB-UniRule"/>
</dbReference>
<dbReference type="InterPro" id="IPR023009">
    <property type="entry name" value="Tyrosine_recombinase_XerC/XerD"/>
</dbReference>
<dbReference type="GO" id="GO:0007059">
    <property type="term" value="P:chromosome segregation"/>
    <property type="evidence" value="ECO:0007669"/>
    <property type="project" value="UniProtKB-UniRule"/>
</dbReference>
<evidence type="ECO:0000256" key="8">
    <source>
        <dbReference type="ARBA" id="ARBA00023306"/>
    </source>
</evidence>
<evidence type="ECO:0000313" key="13">
    <source>
        <dbReference type="EMBL" id="MBO1806109.1"/>
    </source>
</evidence>
<protein>
    <recommendedName>
        <fullName evidence="9">Tyrosine recombinase XerC</fullName>
    </recommendedName>
</protein>
<comment type="similarity">
    <text evidence="9">Belongs to the 'phage' integrase family. XerC subfamily.</text>
</comment>
<evidence type="ECO:0000256" key="9">
    <source>
        <dbReference type="HAMAP-Rule" id="MF_01808"/>
    </source>
</evidence>
<dbReference type="InterPro" id="IPR004107">
    <property type="entry name" value="Integrase_SAM-like_N"/>
</dbReference>
<feature type="region of interest" description="Disordered" evidence="10">
    <location>
        <begin position="254"/>
        <end position="290"/>
    </location>
</feature>
<dbReference type="EMBL" id="JAGDYL010000024">
    <property type="protein sequence ID" value="MBO1806109.1"/>
    <property type="molecule type" value="Genomic_DNA"/>
</dbReference>
<reference evidence="13" key="1">
    <citation type="submission" date="2021-03" db="EMBL/GenBank/DDBJ databases">
        <title>Leucobacter chromiisoli sp. nov., isolated from chromium-containing soil of chemical plant.</title>
        <authorList>
            <person name="Xu Z."/>
        </authorList>
    </citation>
    <scope>NUCLEOTIDE SEQUENCE</scope>
    <source>
        <strain evidence="13">A2</strain>
    </source>
</reference>
<dbReference type="SUPFAM" id="SSF56349">
    <property type="entry name" value="DNA breaking-rejoining enzymes"/>
    <property type="match status" value="1"/>
</dbReference>
<evidence type="ECO:0000256" key="2">
    <source>
        <dbReference type="ARBA" id="ARBA00022490"/>
    </source>
</evidence>
<dbReference type="GO" id="GO:0005737">
    <property type="term" value="C:cytoplasm"/>
    <property type="evidence" value="ECO:0007669"/>
    <property type="project" value="UniProtKB-SubCell"/>
</dbReference>
<comment type="subunit">
    <text evidence="9">Forms a cyclic heterotetrameric complex composed of two molecules of XerC and two molecules of XerD.</text>
</comment>
<dbReference type="RefSeq" id="WP_208046577.1">
    <property type="nucleotide sequence ID" value="NZ_JAGDYL010000024.1"/>
</dbReference>
<accession>A0A939S036</accession>
<gene>
    <name evidence="9" type="primary">xerC</name>
    <name evidence="13" type="ORF">J4H91_12415</name>
</gene>
<evidence type="ECO:0000256" key="10">
    <source>
        <dbReference type="SAM" id="MobiDB-lite"/>
    </source>
</evidence>
<dbReference type="GO" id="GO:0003677">
    <property type="term" value="F:DNA binding"/>
    <property type="evidence" value="ECO:0007669"/>
    <property type="project" value="UniProtKB-UniRule"/>
</dbReference>
<dbReference type="InterPro" id="IPR010998">
    <property type="entry name" value="Integrase_recombinase_N"/>
</dbReference>
<dbReference type="Gene3D" id="1.10.443.10">
    <property type="entry name" value="Intergrase catalytic core"/>
    <property type="match status" value="1"/>
</dbReference>
<evidence type="ECO:0000259" key="11">
    <source>
        <dbReference type="PROSITE" id="PS51898"/>
    </source>
</evidence>
<dbReference type="GO" id="GO:0051301">
    <property type="term" value="P:cell division"/>
    <property type="evidence" value="ECO:0007669"/>
    <property type="project" value="UniProtKB-KW"/>
</dbReference>
<proteinExistence type="inferred from homology"/>
<evidence type="ECO:0000256" key="7">
    <source>
        <dbReference type="ARBA" id="ARBA00023172"/>
    </source>
</evidence>
<dbReference type="PANTHER" id="PTHR30349:SF77">
    <property type="entry name" value="TYROSINE RECOMBINASE XERC"/>
    <property type="match status" value="1"/>
</dbReference>
<feature type="active site" evidence="9">
    <location>
        <position position="224"/>
    </location>
</feature>
<dbReference type="SUPFAM" id="SSF47823">
    <property type="entry name" value="lambda integrase-like, N-terminal domain"/>
    <property type="match status" value="1"/>
</dbReference>
<name>A0A939S036_9MICO</name>
<feature type="active site" evidence="9">
    <location>
        <position position="356"/>
    </location>
</feature>
<dbReference type="InterPro" id="IPR050090">
    <property type="entry name" value="Tyrosine_recombinase_XerCD"/>
</dbReference>
<dbReference type="AlphaFoldDB" id="A0A939S036"/>
<dbReference type="InterPro" id="IPR011010">
    <property type="entry name" value="DNA_brk_join_enz"/>
</dbReference>
<keyword evidence="3 9" id="KW-0132">Cell division</keyword>
<evidence type="ECO:0000313" key="14">
    <source>
        <dbReference type="Proteomes" id="UP000664398"/>
    </source>
</evidence>
<keyword evidence="7 9" id="KW-0233">DNA recombination</keyword>
<feature type="domain" description="Tyr recombinase" evidence="11">
    <location>
        <begin position="156"/>
        <end position="378"/>
    </location>
</feature>
<feature type="active site" evidence="9">
    <location>
        <position position="330"/>
    </location>
</feature>
<keyword evidence="6 9" id="KW-0238">DNA-binding</keyword>
<comment type="function">
    <text evidence="9">Site-specific tyrosine recombinase, which acts by catalyzing the cutting and rejoining of the recombining DNA molecules. The XerC-XerD complex is essential to convert dimers of the bacterial chromosome into monomers to permit their segregation at cell division. It also contributes to the segregational stability of plasmids.</text>
</comment>
<dbReference type="PANTHER" id="PTHR30349">
    <property type="entry name" value="PHAGE INTEGRASE-RELATED"/>
    <property type="match status" value="1"/>
</dbReference>
<keyword evidence="4 9" id="KW-0159">Chromosome partition</keyword>
<evidence type="ECO:0000256" key="6">
    <source>
        <dbReference type="ARBA" id="ARBA00023125"/>
    </source>
</evidence>
<organism evidence="13 14">
    <name type="scientific">Leucobacter ruminantium</name>
    <dbReference type="NCBI Taxonomy" id="1289170"/>
    <lineage>
        <taxon>Bacteria</taxon>
        <taxon>Bacillati</taxon>
        <taxon>Actinomycetota</taxon>
        <taxon>Actinomycetes</taxon>
        <taxon>Micrococcales</taxon>
        <taxon>Microbacteriaceae</taxon>
        <taxon>Leucobacter</taxon>
    </lineage>
</organism>
<dbReference type="Pfam" id="PF02899">
    <property type="entry name" value="Phage_int_SAM_1"/>
    <property type="match status" value="1"/>
</dbReference>
<dbReference type="Gene3D" id="1.10.150.130">
    <property type="match status" value="1"/>
</dbReference>
<evidence type="ECO:0000256" key="4">
    <source>
        <dbReference type="ARBA" id="ARBA00022829"/>
    </source>
</evidence>
<feature type="domain" description="Core-binding (CB)" evidence="12">
    <location>
        <begin position="1"/>
        <end position="135"/>
    </location>
</feature>
<feature type="active site" evidence="9">
    <location>
        <position position="333"/>
    </location>
</feature>
<dbReference type="Proteomes" id="UP000664398">
    <property type="component" value="Unassembled WGS sequence"/>
</dbReference>
<dbReference type="Pfam" id="PF00589">
    <property type="entry name" value="Phage_integrase"/>
    <property type="match status" value="1"/>
</dbReference>
<feature type="active site" description="O-(3'-phospho-DNA)-tyrosine intermediate" evidence="9">
    <location>
        <position position="365"/>
    </location>
</feature>
<dbReference type="InterPro" id="IPR002104">
    <property type="entry name" value="Integrase_catalytic"/>
</dbReference>
<dbReference type="PROSITE" id="PS51900">
    <property type="entry name" value="CB"/>
    <property type="match status" value="1"/>
</dbReference>